<name>A0A1I5L081_9ACTN</name>
<reference evidence="2 3" key="1">
    <citation type="submission" date="2016-10" db="EMBL/GenBank/DDBJ databases">
        <authorList>
            <person name="de Groot N.N."/>
        </authorList>
    </citation>
    <scope>NUCLEOTIDE SEQUENCE [LARGE SCALE GENOMIC DNA]</scope>
    <source>
        <strain evidence="2 3">DSM 43067</strain>
    </source>
</reference>
<evidence type="ECO:0000256" key="1">
    <source>
        <dbReference type="SAM" id="Phobius"/>
    </source>
</evidence>
<accession>A0A1I5L081</accession>
<keyword evidence="1" id="KW-1133">Transmembrane helix</keyword>
<dbReference type="EMBL" id="FOVH01000010">
    <property type="protein sequence ID" value="SFO90749.1"/>
    <property type="molecule type" value="Genomic_DNA"/>
</dbReference>
<feature type="transmembrane region" description="Helical" evidence="1">
    <location>
        <begin position="106"/>
        <end position="126"/>
    </location>
</feature>
<keyword evidence="1" id="KW-0472">Membrane</keyword>
<dbReference type="Proteomes" id="UP000183413">
    <property type="component" value="Unassembled WGS sequence"/>
</dbReference>
<gene>
    <name evidence="2" type="ORF">SAMN04489713_110203</name>
</gene>
<proteinExistence type="predicted"/>
<feature type="transmembrane region" description="Helical" evidence="1">
    <location>
        <begin position="60"/>
        <end position="85"/>
    </location>
</feature>
<protein>
    <submittedName>
        <fullName evidence="2">Uncharacterized protein</fullName>
    </submittedName>
</protein>
<evidence type="ECO:0000313" key="3">
    <source>
        <dbReference type="Proteomes" id="UP000183413"/>
    </source>
</evidence>
<sequence>MAAGPWFRLITKRMIQVTFLVELVIGTVRIMTEAVSAPAAAPRLAFGIGPDGTYTRFGQVAAFVLGLLTTFAFLPLVVVAALLYARAEVRFAEDPARARTLVNWSWLSITVPVVLAAIAAVVLVALGG</sequence>
<dbReference type="AlphaFoldDB" id="A0A1I5L081"/>
<dbReference type="InParanoid" id="A0A1I5L081"/>
<keyword evidence="1" id="KW-0812">Transmembrane</keyword>
<organism evidence="2 3">
    <name type="scientific">Actinomadura madurae</name>
    <dbReference type="NCBI Taxonomy" id="1993"/>
    <lineage>
        <taxon>Bacteria</taxon>
        <taxon>Bacillati</taxon>
        <taxon>Actinomycetota</taxon>
        <taxon>Actinomycetes</taxon>
        <taxon>Streptosporangiales</taxon>
        <taxon>Thermomonosporaceae</taxon>
        <taxon>Actinomadura</taxon>
    </lineage>
</organism>
<evidence type="ECO:0000313" key="2">
    <source>
        <dbReference type="EMBL" id="SFO90749.1"/>
    </source>
</evidence>
<keyword evidence="3" id="KW-1185">Reference proteome</keyword>
<dbReference type="STRING" id="1993.SAMN04489713_110203"/>